<gene>
    <name evidence="1" type="ORF">TMPK1_18860</name>
</gene>
<reference evidence="1" key="1">
    <citation type="submission" date="2021-02" db="EMBL/GenBank/DDBJ databases">
        <title>Genome sequence of Rhodospirillales sp. strain TMPK1 isolated from soil.</title>
        <authorList>
            <person name="Nakai R."/>
            <person name="Kusada H."/>
            <person name="Tamaki H."/>
        </authorList>
    </citation>
    <scope>NUCLEOTIDE SEQUENCE</scope>
    <source>
        <strain evidence="1">TMPK1</strain>
    </source>
</reference>
<dbReference type="RefSeq" id="WP_420242752.1">
    <property type="nucleotide sequence ID" value="NZ_BOPV01000001.1"/>
</dbReference>
<organism evidence="1 2">
    <name type="scientific">Roseiterribacter gracilis</name>
    <dbReference type="NCBI Taxonomy" id="2812848"/>
    <lineage>
        <taxon>Bacteria</taxon>
        <taxon>Pseudomonadati</taxon>
        <taxon>Pseudomonadota</taxon>
        <taxon>Alphaproteobacteria</taxon>
        <taxon>Rhodospirillales</taxon>
        <taxon>Roseiterribacteraceae</taxon>
        <taxon>Roseiterribacter</taxon>
    </lineage>
</organism>
<dbReference type="AlphaFoldDB" id="A0A8S8XD70"/>
<evidence type="ECO:0000313" key="2">
    <source>
        <dbReference type="Proteomes" id="UP000681075"/>
    </source>
</evidence>
<dbReference type="SUPFAM" id="SSF54427">
    <property type="entry name" value="NTF2-like"/>
    <property type="match status" value="1"/>
</dbReference>
<proteinExistence type="predicted"/>
<protein>
    <submittedName>
        <fullName evidence="1">Uncharacterized protein</fullName>
    </submittedName>
</protein>
<dbReference type="InterPro" id="IPR032710">
    <property type="entry name" value="NTF2-like_dom_sf"/>
</dbReference>
<sequence>MSSDALSKQFKALCDEWGAAIANHDHDWFERHFTDDFLGTAQPWPTLNVDKQKMIELDKAIETMEVEWLHVTARKFGDVVLTSGVVRYIKEVFKKGTTIGEGMPTGDELSSLVNGRMALYINGWRHNGTHWQIFDHHMVSVIDRLDE</sequence>
<comment type="caution">
    <text evidence="1">The sequence shown here is derived from an EMBL/GenBank/DDBJ whole genome shotgun (WGS) entry which is preliminary data.</text>
</comment>
<dbReference type="Proteomes" id="UP000681075">
    <property type="component" value="Unassembled WGS sequence"/>
</dbReference>
<dbReference type="EMBL" id="BOPV01000001">
    <property type="protein sequence ID" value="GIL39649.1"/>
    <property type="molecule type" value="Genomic_DNA"/>
</dbReference>
<keyword evidence="2" id="KW-1185">Reference proteome</keyword>
<accession>A0A8S8XD70</accession>
<dbReference type="Gene3D" id="3.10.450.50">
    <property type="match status" value="1"/>
</dbReference>
<evidence type="ECO:0000313" key="1">
    <source>
        <dbReference type="EMBL" id="GIL39649.1"/>
    </source>
</evidence>
<name>A0A8S8XD70_9PROT</name>